<organism evidence="3 4">
    <name type="scientific">Striga hermonthica</name>
    <name type="common">Purple witchweed</name>
    <name type="synonym">Buchnera hermonthica</name>
    <dbReference type="NCBI Taxonomy" id="68872"/>
    <lineage>
        <taxon>Eukaryota</taxon>
        <taxon>Viridiplantae</taxon>
        <taxon>Streptophyta</taxon>
        <taxon>Embryophyta</taxon>
        <taxon>Tracheophyta</taxon>
        <taxon>Spermatophyta</taxon>
        <taxon>Magnoliopsida</taxon>
        <taxon>eudicotyledons</taxon>
        <taxon>Gunneridae</taxon>
        <taxon>Pentapetalae</taxon>
        <taxon>asterids</taxon>
        <taxon>lamiids</taxon>
        <taxon>Lamiales</taxon>
        <taxon>Orobanchaceae</taxon>
        <taxon>Buchnereae</taxon>
        <taxon>Striga</taxon>
    </lineage>
</organism>
<protein>
    <submittedName>
        <fullName evidence="3">Uncharacterized mitochondrial protein AtMg00300</fullName>
    </submittedName>
</protein>
<dbReference type="GO" id="GO:0003676">
    <property type="term" value="F:nucleic acid binding"/>
    <property type="evidence" value="ECO:0007669"/>
    <property type="project" value="InterPro"/>
</dbReference>
<dbReference type="Pfam" id="PF22936">
    <property type="entry name" value="Pol_BBD"/>
    <property type="match status" value="1"/>
</dbReference>
<evidence type="ECO:0000313" key="4">
    <source>
        <dbReference type="Proteomes" id="UP001153555"/>
    </source>
</evidence>
<dbReference type="InterPro" id="IPR012337">
    <property type="entry name" value="RNaseH-like_sf"/>
</dbReference>
<dbReference type="InterPro" id="IPR057670">
    <property type="entry name" value="SH3_retrovirus"/>
</dbReference>
<dbReference type="EMBL" id="CACSLK010000984">
    <property type="protein sequence ID" value="CAA0806954.1"/>
    <property type="molecule type" value="Genomic_DNA"/>
</dbReference>
<dbReference type="Pfam" id="PF13976">
    <property type="entry name" value="gag_pre-integrs"/>
    <property type="match status" value="1"/>
</dbReference>
<dbReference type="OrthoDB" id="5378265at2759"/>
<sequence length="469" mass="53241">MRVKLQGASLWEAVDTGDGDVRQERQALGNILCSVPPEMLLIDNTGVQHVFLNEERVVPTATTDGYWFLDTGASNHMTGNRELFTEIDEQIKGTVKFGDGSMVDIQERGSVLFACKNNKHKVLTEVYQIPRLKTSIVSLGQLAKVGVKIVIKEDEILLYDRRRALLAKVKRMQKRLYSVILTLVKPVCLLAHAGDVAWRWHACYSHLYFRGLQDLTIKGMLKGIPTISGHEQFCEGCALGKQHRVPFPSITAYRTKERMELTHGDLCGPITPETLARNKYFLLIVDDASRYLWVEMLKNKDEALRFFKKIKALAENESGLRMKAFRTDCGGEFISAEFAEFCSEQGLRRHNTAPYTPQQNGVVERRNQTVVDMARCTMKSMGCQQCSGQRRSRSVAMVFVGYEDGAKPYRVYNPSTKRLHITRDVIFEEERQWDWAKSGVELEQPREFVVIYNNDEEKVCGSPSASAPV</sequence>
<dbReference type="InterPro" id="IPR001584">
    <property type="entry name" value="Integrase_cat-core"/>
</dbReference>
<dbReference type="AlphaFoldDB" id="A0A9N7MK89"/>
<keyword evidence="4" id="KW-1185">Reference proteome</keyword>
<dbReference type="InterPro" id="IPR054722">
    <property type="entry name" value="PolX-like_BBD"/>
</dbReference>
<dbReference type="InterPro" id="IPR025724">
    <property type="entry name" value="GAG-pre-integrase_dom"/>
</dbReference>
<dbReference type="PROSITE" id="PS50994">
    <property type="entry name" value="INTEGRASE"/>
    <property type="match status" value="1"/>
</dbReference>
<evidence type="ECO:0000256" key="1">
    <source>
        <dbReference type="ARBA" id="ARBA00022670"/>
    </source>
</evidence>
<dbReference type="GO" id="GO:0006508">
    <property type="term" value="P:proteolysis"/>
    <property type="evidence" value="ECO:0007669"/>
    <property type="project" value="UniProtKB-KW"/>
</dbReference>
<dbReference type="PANTHER" id="PTHR42648:SF25">
    <property type="entry name" value="RNA-DIRECTED DNA POLYMERASE"/>
    <property type="match status" value="1"/>
</dbReference>
<name>A0A9N7MK89_STRHE</name>
<comment type="caution">
    <text evidence="3">The sequence shown here is derived from an EMBL/GenBank/DDBJ whole genome shotgun (WGS) entry which is preliminary data.</text>
</comment>
<dbReference type="GO" id="GO:0015074">
    <property type="term" value="P:DNA integration"/>
    <property type="evidence" value="ECO:0007669"/>
    <property type="project" value="InterPro"/>
</dbReference>
<gene>
    <name evidence="3" type="ORF">SHERM_09831</name>
</gene>
<dbReference type="Proteomes" id="UP001153555">
    <property type="component" value="Unassembled WGS sequence"/>
</dbReference>
<accession>A0A9N7MK89</accession>
<evidence type="ECO:0000313" key="3">
    <source>
        <dbReference type="EMBL" id="CAA0806954.1"/>
    </source>
</evidence>
<dbReference type="Gene3D" id="3.30.420.10">
    <property type="entry name" value="Ribonuclease H-like superfamily/Ribonuclease H"/>
    <property type="match status" value="1"/>
</dbReference>
<keyword evidence="1" id="KW-0645">Protease</keyword>
<feature type="domain" description="Integrase catalytic" evidence="2">
    <location>
        <begin position="244"/>
        <end position="424"/>
    </location>
</feature>
<dbReference type="InterPro" id="IPR036397">
    <property type="entry name" value="RNaseH_sf"/>
</dbReference>
<dbReference type="SUPFAM" id="SSF53098">
    <property type="entry name" value="Ribonuclease H-like"/>
    <property type="match status" value="1"/>
</dbReference>
<dbReference type="Pfam" id="PF00665">
    <property type="entry name" value="rve"/>
    <property type="match status" value="1"/>
</dbReference>
<dbReference type="Pfam" id="PF25597">
    <property type="entry name" value="SH3_retrovirus"/>
    <property type="match status" value="1"/>
</dbReference>
<dbReference type="PANTHER" id="PTHR42648">
    <property type="entry name" value="TRANSPOSASE, PUTATIVE-RELATED"/>
    <property type="match status" value="1"/>
</dbReference>
<reference evidence="3" key="1">
    <citation type="submission" date="2019-12" db="EMBL/GenBank/DDBJ databases">
        <authorList>
            <person name="Scholes J."/>
        </authorList>
    </citation>
    <scope>NUCLEOTIDE SEQUENCE</scope>
</reference>
<keyword evidence="1" id="KW-0378">Hydrolase</keyword>
<evidence type="ECO:0000259" key="2">
    <source>
        <dbReference type="PROSITE" id="PS50994"/>
    </source>
</evidence>
<dbReference type="GO" id="GO:0008233">
    <property type="term" value="F:peptidase activity"/>
    <property type="evidence" value="ECO:0007669"/>
    <property type="project" value="UniProtKB-KW"/>
</dbReference>
<dbReference type="InterPro" id="IPR039537">
    <property type="entry name" value="Retrotran_Ty1/copia-like"/>
</dbReference>
<proteinExistence type="predicted"/>